<evidence type="ECO:0000313" key="8">
    <source>
        <dbReference type="EMBL" id="KHJ35494.1"/>
    </source>
</evidence>
<evidence type="ECO:0000256" key="4">
    <source>
        <dbReference type="ARBA" id="ARBA00022723"/>
    </source>
</evidence>
<dbReference type="Gene3D" id="3.20.20.70">
    <property type="entry name" value="Aldolase class I"/>
    <property type="match status" value="1"/>
</dbReference>
<dbReference type="NCBIfam" id="NF004283">
    <property type="entry name" value="PRK05692.1"/>
    <property type="match status" value="1"/>
</dbReference>
<dbReference type="PANTHER" id="PTHR42738:SF7">
    <property type="entry name" value="HYDROXYMETHYLGLUTARYL-COA LYASE"/>
    <property type="match status" value="1"/>
</dbReference>
<dbReference type="Proteomes" id="UP000030854">
    <property type="component" value="Unassembled WGS sequence"/>
</dbReference>
<dbReference type="InterPro" id="IPR013785">
    <property type="entry name" value="Aldolase_TIM"/>
</dbReference>
<organism evidence="8 9">
    <name type="scientific">Uncinula necator</name>
    <name type="common">Grape powdery mildew</name>
    <dbReference type="NCBI Taxonomy" id="52586"/>
    <lineage>
        <taxon>Eukaryota</taxon>
        <taxon>Fungi</taxon>
        <taxon>Dikarya</taxon>
        <taxon>Ascomycota</taxon>
        <taxon>Pezizomycotina</taxon>
        <taxon>Leotiomycetes</taxon>
        <taxon>Erysiphales</taxon>
        <taxon>Erysiphaceae</taxon>
        <taxon>Erysiphe</taxon>
    </lineage>
</organism>
<dbReference type="UniPathway" id="UPA00896">
    <property type="reaction ID" value="UER00863"/>
</dbReference>
<dbReference type="GO" id="GO:0004419">
    <property type="term" value="F:hydroxymethylglutaryl-CoA lyase activity"/>
    <property type="evidence" value="ECO:0007669"/>
    <property type="project" value="UniProtKB-EC"/>
</dbReference>
<dbReference type="GO" id="GO:0046872">
    <property type="term" value="F:metal ion binding"/>
    <property type="evidence" value="ECO:0007669"/>
    <property type="project" value="UniProtKB-KW"/>
</dbReference>
<dbReference type="STRING" id="52586.A0A0B1PFY0"/>
<name>A0A0B1PFY0_UNCNE</name>
<comment type="caution">
    <text evidence="8">The sequence shown here is derived from an EMBL/GenBank/DDBJ whole genome shotgun (WGS) entry which is preliminary data.</text>
</comment>
<keyword evidence="9" id="KW-1185">Reference proteome</keyword>
<evidence type="ECO:0000259" key="7">
    <source>
        <dbReference type="PROSITE" id="PS50991"/>
    </source>
</evidence>
<dbReference type="AlphaFoldDB" id="A0A0B1PFY0"/>
<gene>
    <name evidence="8" type="ORF">EV44_g5311</name>
</gene>
<feature type="domain" description="Pyruvate carboxyltransferase" evidence="7">
    <location>
        <begin position="42"/>
        <end position="334"/>
    </location>
</feature>
<sequence length="361" mass="39479">MDFLKLSMRKRCAFSSEIIQRFTVTSYPVSIKNRLYSTQKFVKITDVSPRDGLQNESKMIPLKMKLELIERLASTGIRSIECGSFVSPKWVPQMAESDQILKHILQEKWNDDDKDTTCPTYSFLVPNSHGFNALRDQLQAYKPSSTTIARSIPPIGVNIFLSATESFSQKNLNCSIKESIERARLVVNAALVANLQVRAYISVVLGCPYEGYVVPSNVASLAIELIEMGVSDIALGDTTGMGTKPNTLKLLKTLEAAGISNKILTMHLHDTYGMSIANMILGLEHGIHSFDGSVGGLGGCPYSPGATGNVGTEDLVYLCNSLGLETLIDLESLVQVGQWATQIIGRPNRSKVGSALLQKMK</sequence>
<evidence type="ECO:0000256" key="6">
    <source>
        <dbReference type="ARBA" id="ARBA00049877"/>
    </source>
</evidence>
<evidence type="ECO:0000256" key="5">
    <source>
        <dbReference type="ARBA" id="ARBA00023239"/>
    </source>
</evidence>
<evidence type="ECO:0000313" key="9">
    <source>
        <dbReference type="Proteomes" id="UP000030854"/>
    </source>
</evidence>
<dbReference type="PROSITE" id="PS50991">
    <property type="entry name" value="PYR_CT"/>
    <property type="match status" value="1"/>
</dbReference>
<dbReference type="OMA" id="FQMRNTH"/>
<evidence type="ECO:0000256" key="1">
    <source>
        <dbReference type="ARBA" id="ARBA00005143"/>
    </source>
</evidence>
<evidence type="ECO:0000256" key="3">
    <source>
        <dbReference type="ARBA" id="ARBA00012910"/>
    </source>
</evidence>
<protein>
    <recommendedName>
        <fullName evidence="3">hydroxymethylglutaryl-CoA lyase</fullName>
        <ecNumber evidence="3">4.1.3.4</ecNumber>
    </recommendedName>
</protein>
<dbReference type="InterPro" id="IPR043594">
    <property type="entry name" value="HMGL"/>
</dbReference>
<comment type="similarity">
    <text evidence="2">Belongs to the HMG-CoA lyase family.</text>
</comment>
<comment type="catalytic activity">
    <reaction evidence="6">
        <text>(3S)-3-hydroxy-3-methylglutaryl-CoA = acetoacetate + acetyl-CoA</text>
        <dbReference type="Rhea" id="RHEA:24404"/>
        <dbReference type="ChEBI" id="CHEBI:13705"/>
        <dbReference type="ChEBI" id="CHEBI:43074"/>
        <dbReference type="ChEBI" id="CHEBI:57288"/>
        <dbReference type="EC" id="4.1.3.4"/>
    </reaction>
</comment>
<dbReference type="Pfam" id="PF00682">
    <property type="entry name" value="HMGL-like"/>
    <property type="match status" value="1"/>
</dbReference>
<comment type="pathway">
    <text evidence="1">Metabolic intermediate metabolism; (S)-3-hydroxy-3-methylglutaryl-CoA degradation; acetoacetate from (S)-3-hydroxy-3-methylglutaryl-CoA: step 1/1.</text>
</comment>
<dbReference type="CDD" id="cd07938">
    <property type="entry name" value="DRE_TIM_HMGL"/>
    <property type="match status" value="1"/>
</dbReference>
<dbReference type="FunFam" id="3.20.20.70:FF:000071">
    <property type="entry name" value="Hydroxymethylglutaryl-CoA lyase"/>
    <property type="match status" value="1"/>
</dbReference>
<dbReference type="GO" id="GO:0046951">
    <property type="term" value="P:ketone body biosynthetic process"/>
    <property type="evidence" value="ECO:0007669"/>
    <property type="project" value="TreeGrafter"/>
</dbReference>
<dbReference type="GO" id="GO:0006552">
    <property type="term" value="P:L-leucine catabolic process"/>
    <property type="evidence" value="ECO:0007669"/>
    <property type="project" value="TreeGrafter"/>
</dbReference>
<dbReference type="EC" id="4.1.3.4" evidence="3"/>
<keyword evidence="4" id="KW-0479">Metal-binding</keyword>
<proteinExistence type="inferred from homology"/>
<accession>A0A0B1PFY0</accession>
<dbReference type="PANTHER" id="PTHR42738">
    <property type="entry name" value="HYDROXYMETHYLGLUTARYL-COA LYASE"/>
    <property type="match status" value="1"/>
</dbReference>
<keyword evidence="5 8" id="KW-0456">Lyase</keyword>
<dbReference type="InterPro" id="IPR000891">
    <property type="entry name" value="PYR_CT"/>
</dbReference>
<dbReference type="SUPFAM" id="SSF51569">
    <property type="entry name" value="Aldolase"/>
    <property type="match status" value="1"/>
</dbReference>
<dbReference type="HOGENOM" id="CLU_022138_3_0_1"/>
<dbReference type="EMBL" id="JNVN01000376">
    <property type="protein sequence ID" value="KHJ35494.1"/>
    <property type="molecule type" value="Genomic_DNA"/>
</dbReference>
<evidence type="ECO:0000256" key="2">
    <source>
        <dbReference type="ARBA" id="ARBA00009405"/>
    </source>
</evidence>
<reference evidence="8 9" key="1">
    <citation type="journal article" date="2014" name="BMC Genomics">
        <title>Adaptive genomic structural variation in the grape powdery mildew pathogen, Erysiphe necator.</title>
        <authorList>
            <person name="Jones L."/>
            <person name="Riaz S."/>
            <person name="Morales-Cruz A."/>
            <person name="Amrine K.C."/>
            <person name="McGuire B."/>
            <person name="Gubler W.D."/>
            <person name="Walker M.A."/>
            <person name="Cantu D."/>
        </authorList>
    </citation>
    <scope>NUCLEOTIDE SEQUENCE [LARGE SCALE GENOMIC DNA]</scope>
    <source>
        <strain evidence="9">c</strain>
    </source>
</reference>